<proteinExistence type="predicted"/>
<evidence type="ECO:0000313" key="3">
    <source>
        <dbReference type="Proteomes" id="UP000557509"/>
    </source>
</evidence>
<feature type="compositionally biased region" description="Acidic residues" evidence="1">
    <location>
        <begin position="279"/>
        <end position="297"/>
    </location>
</feature>
<feature type="region of interest" description="Disordered" evidence="1">
    <location>
        <begin position="128"/>
        <end position="174"/>
    </location>
</feature>
<dbReference type="GO" id="GO:0004674">
    <property type="term" value="F:protein serine/threonine kinase activity"/>
    <property type="evidence" value="ECO:0007669"/>
    <property type="project" value="UniProtKB-KW"/>
</dbReference>
<comment type="caution">
    <text evidence="2">The sequence shown here is derived from an EMBL/GenBank/DDBJ whole genome shotgun (WGS) entry which is preliminary data.</text>
</comment>
<feature type="compositionally biased region" description="Acidic residues" evidence="1">
    <location>
        <begin position="515"/>
        <end position="549"/>
    </location>
</feature>
<feature type="region of interest" description="Disordered" evidence="1">
    <location>
        <begin position="246"/>
        <end position="303"/>
    </location>
</feature>
<keyword evidence="2" id="KW-0418">Kinase</keyword>
<feature type="compositionally biased region" description="Acidic residues" evidence="1">
    <location>
        <begin position="129"/>
        <end position="156"/>
    </location>
</feature>
<keyword evidence="2" id="KW-0723">Serine/threonine-protein kinase</keyword>
<feature type="region of interest" description="Disordered" evidence="1">
    <location>
        <begin position="405"/>
        <end position="549"/>
    </location>
</feature>
<protein>
    <submittedName>
        <fullName evidence="2">Non-specific serine/threonine protein kinase</fullName>
    </submittedName>
</protein>
<name>A0A7J6K3C7_TOXGO</name>
<evidence type="ECO:0000313" key="2">
    <source>
        <dbReference type="EMBL" id="KAF4641340.1"/>
    </source>
</evidence>
<feature type="compositionally biased region" description="Polar residues" evidence="1">
    <location>
        <begin position="473"/>
        <end position="482"/>
    </location>
</feature>
<sequence>MKPFCARVCQFQLLATRRHNLQLQLQVAEKGRSEKAAKVDSRGLTREDGEFLESLQLVDWMDEEVFQKILDYIGRALPVCACYVTRLHHDKDGQSPVLQYVYTDQSSRFLLDCMLLEDEGVLWDALSEPAEESEGGQNDEEQSAERGEEDDSDGAAEPEASAVEGRNNTELSENFTSRRIGKTLFVPDTMGEEKIRFWGMTRPGSFAAVPIIFDDPACKENVDRMKDYLLEVRERDKLIKEHIAARERARQEKEKSRQEASSADSRGRKGSTAASEHDNDQDEDEEDESEEAEEDEIPVPVAEPELVKRTVKMVLCVDTLGLQDALSPEQLKRLAQFAAVVKEQCIRTREAAVRKQAEIAVNDGKLKERSAQVEAALEEEENEVEEAVETERKRVAEELETKLRREHEDREARRQARLDTVAEEKRLRHEARQKQRAERQRIRQENSLRHTEREEHHPSVAGMERRQGASAFLVNSETGTSEDANKWYERKPKNGNDYEHEKREHATEGALATAGDEDEVDFYNGVDEDDEDEDTETDGGDAGENAGAEEEEIHEPLDASVFFEEAEAKVKFQKATHTLVSKFGDILLEMREMFIPTVPSMISITAACLFLLGESPASLRVNSKVPDSSLDWQKIRSKIGPSLLLRIGNLDPTDLLRRHRQRDVPVFSGLAVDYRRKHLVATAMTLYRDAKMNKRTLPKLEEVDPDFTGVSLDRVLAVWEEG</sequence>
<keyword evidence="2" id="KW-0808">Transferase</keyword>
<feature type="compositionally biased region" description="Basic and acidic residues" evidence="1">
    <location>
        <begin position="483"/>
        <end position="507"/>
    </location>
</feature>
<accession>A0A7J6K3C7</accession>
<keyword evidence="3" id="KW-1185">Reference proteome</keyword>
<reference evidence="2 3" key="1">
    <citation type="submission" date="2020-03" db="EMBL/GenBank/DDBJ databases">
        <title>Genome sequence of Toxoplasma gondii RH-88 strain.</title>
        <authorList>
            <person name="Lorenzi H.A."/>
            <person name="Venepally P."/>
            <person name="Rozenberg A."/>
            <person name="Sibley D."/>
        </authorList>
    </citation>
    <scope>NUCLEOTIDE SEQUENCE [LARGE SCALE GENOMIC DNA]</scope>
    <source>
        <strain evidence="2 3">RH-88</strain>
    </source>
</reference>
<dbReference type="EMBL" id="JAAUHK010000194">
    <property type="protein sequence ID" value="KAF4641340.1"/>
    <property type="molecule type" value="Genomic_DNA"/>
</dbReference>
<gene>
    <name evidence="2" type="ORF">TGRH88_071500</name>
</gene>
<dbReference type="VEuPathDB" id="ToxoDB:TGME49_500047"/>
<organism evidence="2 3">
    <name type="scientific">Toxoplasma gondii</name>
    <dbReference type="NCBI Taxonomy" id="5811"/>
    <lineage>
        <taxon>Eukaryota</taxon>
        <taxon>Sar</taxon>
        <taxon>Alveolata</taxon>
        <taxon>Apicomplexa</taxon>
        <taxon>Conoidasida</taxon>
        <taxon>Coccidia</taxon>
        <taxon>Eucoccidiorida</taxon>
        <taxon>Eimeriorina</taxon>
        <taxon>Sarcocystidae</taxon>
        <taxon>Toxoplasma</taxon>
    </lineage>
</organism>
<dbReference type="AlphaFoldDB" id="A0A7J6K3C7"/>
<dbReference type="Proteomes" id="UP000557509">
    <property type="component" value="Unassembled WGS sequence"/>
</dbReference>
<feature type="compositionally biased region" description="Basic and acidic residues" evidence="1">
    <location>
        <begin position="246"/>
        <end position="258"/>
    </location>
</feature>
<evidence type="ECO:0000256" key="1">
    <source>
        <dbReference type="SAM" id="MobiDB-lite"/>
    </source>
</evidence>
<feature type="compositionally biased region" description="Basic and acidic residues" evidence="1">
    <location>
        <begin position="405"/>
        <end position="467"/>
    </location>
</feature>